<dbReference type="RefSeq" id="WP_025067900.1">
    <property type="nucleotide sequence ID" value="NZ_UGTM01000002.1"/>
</dbReference>
<evidence type="ECO:0008006" key="3">
    <source>
        <dbReference type="Google" id="ProtNLM"/>
    </source>
</evidence>
<evidence type="ECO:0000313" key="2">
    <source>
        <dbReference type="Proteomes" id="UP000255469"/>
    </source>
</evidence>
<gene>
    <name evidence="1" type="ORF">NCTC13067_02145</name>
</gene>
<sequence>MNKGETTLNAKMTADIELNADIDLGQEIVMVGNQYHLYSGTFDGQGHTLTINWNTGTRVRVAPFESVENTTIKNLHVKGEIKSKGDGLSGLIVNVYGTTTISGCIIEVNLKAKTILAGMVRWVINYGKLTITDCIVKGDFTVTKKGEIISGFVCRQYGNCTLTNCLYLGTNNANNNESYTFAGNNTEVKNCYYLNACGKAQGTKITDEQLKNGAVAYMLQARRSQMVWGQTIGTDAQPQFTADEAKKICKVDFIDNGKTVFSRYVNKGGKVTAPTVQDIKGTSYTPHHYYALTVASDFNANAPVNDDMTVEVSFTEKEFYEIASKDDWKAFCDIVESGQTSVDAKLMRNVDLGGDIVQVGTSSKYYSGTFDGQGHTLTVNWNVNASDIAPFRHVRGATIKNLRTAGTIKSSRMYIGGLIDEAYGETTVTGCVSNVDLTSTYADDRCGAGGMVSYIGSNSRVDFTDCIVKGSIYASTDKGKTGMGGFVYSQNGTCTFTNCLYIGTNNANSSSERINTFAHNATVTNCYYRNNCGRGQGTQATEEQLRNGYVAAKLQGSRSNQVWGQVIGTDNAPDLTADAAKQLYKVEFTRGGKVVATRYANPGKSVGSFLATIPARDVVGSGYNANHFYALSFDGGFTASTPVNGNMTVGVSFTEKDHYEIKSAADWKTFCELVNNAGQNGMNVKMTADVNIGSDIAKAGTSYTPYRGTFDGQNHVLTLNWTDNANSDIAPFRRVSGATIKNLRTEGSITARYHYLSGLIDEAAGGNITVSNCVSNVNITSTHNDPCRAAGLVNYVFTNAHATINDCIVKGSINATTDKGQLGMGGFVYVQNGTLVMNNCLYAGNNNAYSDGEKNNTFAPTNTSGGTTTLNNCYYLNACGKKQGEQISEAQLRNGYVAYMLQGKRADMAWGQKIGTDKEPLPTDEAAKHVYRVQFTHNGQAKAAAYANSGKTVSLPALSKFLGEGYNPHHYYALAFGDGFTPTTPVDRDRSVPVTVTEKDYYEIASKEDWKAFRDLVNDGHTAVDGKLTKDIDLGTEILMVGYYLPNVYSGTFDGQGHTLSFNWDAGNRGEIAPFKNVKDATIRNLRTQGKITSSSYDSQLSGLINYAYGNTTISGCVSEVDLKGRSSLAGILQWPDDTAHITINDCLVKGNFHATSDLNGGTSRTISGFIAHRHKDAACTLNNCLYLGTNNASPKPSDKGFSSFTFCSGSELNEGTGFTRINNCYYLNPCGKVQGDRVTADQLKSGEVAKMLQGDRKDNSYWAQALGEMPSPYRETGKAEVNYVYYNKENNSWVCDDFHLTDGTKLPIGIDFTAANVTYERDLSIGKATLCLPYDLYAQGFKVYTLSGGNKNEVHFKEVDDKLTAYTPYYITANGMPQLGGRNIEVKAYKADKMTTPAAGYKFTGTVAGVSNATAAAANAYILQDDGKFHKVTTANSAATIPAYRAYIICPPQASGAKQLSVVLDGETTGIGNVTNEATDGKNGPVYDLQGRRVADRLDDAARHRLPAGVYIVGGRKVVVK</sequence>
<accession>A0A379ECZ7</accession>
<dbReference type="Gene3D" id="2.160.20.110">
    <property type="match status" value="4"/>
</dbReference>
<name>A0A379ECZ7_9BACT</name>
<evidence type="ECO:0000313" key="1">
    <source>
        <dbReference type="EMBL" id="SUB94277.1"/>
    </source>
</evidence>
<protein>
    <recommendedName>
        <fullName evidence="3">Peptidase M26</fullName>
    </recommendedName>
</protein>
<dbReference type="Proteomes" id="UP000255469">
    <property type="component" value="Unassembled WGS sequence"/>
</dbReference>
<dbReference type="EMBL" id="UGTM01000002">
    <property type="protein sequence ID" value="SUB94277.1"/>
    <property type="molecule type" value="Genomic_DNA"/>
</dbReference>
<reference evidence="1 2" key="1">
    <citation type="submission" date="2018-06" db="EMBL/GenBank/DDBJ databases">
        <authorList>
            <consortium name="Pathogen Informatics"/>
            <person name="Doyle S."/>
        </authorList>
    </citation>
    <scope>NUCLEOTIDE SEQUENCE [LARGE SCALE GENOMIC DNA]</scope>
    <source>
        <strain evidence="1 2">NCTC13067</strain>
    </source>
</reference>
<organism evidence="1 2">
    <name type="scientific">Prevotella denticola</name>
    <dbReference type="NCBI Taxonomy" id="28129"/>
    <lineage>
        <taxon>Bacteria</taxon>
        <taxon>Pseudomonadati</taxon>
        <taxon>Bacteroidota</taxon>
        <taxon>Bacteroidia</taxon>
        <taxon>Bacteroidales</taxon>
        <taxon>Prevotellaceae</taxon>
        <taxon>Prevotella</taxon>
    </lineage>
</organism>
<proteinExistence type="predicted"/>